<gene>
    <name evidence="1" type="ORF">BV25DRAFT_1917662</name>
</gene>
<dbReference type="Proteomes" id="UP000814140">
    <property type="component" value="Unassembled WGS sequence"/>
</dbReference>
<keyword evidence="2" id="KW-1185">Reference proteome</keyword>
<evidence type="ECO:0000313" key="1">
    <source>
        <dbReference type="EMBL" id="KAI0060583.1"/>
    </source>
</evidence>
<sequence length="547" mass="61111">MYCIVGSAAAVLAILLLSPSLRDLILRLILPYFSPLRDLQGPTAPSWFYGNVKELQMSSTDALQDNWIAEYGPIFKFKAFFGTDRLFALDTRAVGHVLSHAMDYQKPEQVRYNLGQVIGHGLLFVEGDKHKQQRKIMSPAFGPTQIRALTSIFVEKSNQLRDIWIGLATQTQGEEATVDVLAWLNKMTLDVIGLAGFNYSFDALNAEEKPNELNEAVRTMFSSGSGNLLQSLQSILPFLRIIPTERQKRLAHAQATMNRVGMSLLESRKAALREAVGATDGAPHVGRKDIQGKDLLSLLIKANMAEDIKEDGRMSDQDVLAQVPTFLIAGHETTSSAVTWALYGLALDQRVQDKLRAELRETAPEDVTMEFLSSLPYLDAVVRETMRLHSPVPGTVRIACKDDVIPTAKEWTDRHGVRRNGIPVKKGDPVFIPIKALNRWEEIWGPDAAEFQPERWEDIPEAAHAIPGIWGNSLAFSGGTRACIGYRFSVIEMKALVYTLVRTFRFTTSFDPARLRLRNMIVTRPYLEGKEEDGPQMPLYVSIVAED</sequence>
<reference evidence="1" key="2">
    <citation type="journal article" date="2022" name="New Phytol.">
        <title>Evolutionary transition to the ectomycorrhizal habit in the genomes of a hyperdiverse lineage of mushroom-forming fungi.</title>
        <authorList>
            <person name="Looney B."/>
            <person name="Miyauchi S."/>
            <person name="Morin E."/>
            <person name="Drula E."/>
            <person name="Courty P.E."/>
            <person name="Kohler A."/>
            <person name="Kuo A."/>
            <person name="LaButti K."/>
            <person name="Pangilinan J."/>
            <person name="Lipzen A."/>
            <person name="Riley R."/>
            <person name="Andreopoulos W."/>
            <person name="He G."/>
            <person name="Johnson J."/>
            <person name="Nolan M."/>
            <person name="Tritt A."/>
            <person name="Barry K.W."/>
            <person name="Grigoriev I.V."/>
            <person name="Nagy L.G."/>
            <person name="Hibbett D."/>
            <person name="Henrissat B."/>
            <person name="Matheny P.B."/>
            <person name="Labbe J."/>
            <person name="Martin F.M."/>
        </authorList>
    </citation>
    <scope>NUCLEOTIDE SEQUENCE</scope>
    <source>
        <strain evidence="1">HHB10654</strain>
    </source>
</reference>
<evidence type="ECO:0000313" key="2">
    <source>
        <dbReference type="Proteomes" id="UP000814140"/>
    </source>
</evidence>
<name>A0ACB8SVP9_9AGAM</name>
<dbReference type="EMBL" id="MU277218">
    <property type="protein sequence ID" value="KAI0060583.1"/>
    <property type="molecule type" value="Genomic_DNA"/>
</dbReference>
<proteinExistence type="predicted"/>
<protein>
    <submittedName>
        <fullName evidence="1">Cytochrome P450</fullName>
    </submittedName>
</protein>
<accession>A0ACB8SVP9</accession>
<reference evidence="1" key="1">
    <citation type="submission" date="2021-03" db="EMBL/GenBank/DDBJ databases">
        <authorList>
            <consortium name="DOE Joint Genome Institute"/>
            <person name="Ahrendt S."/>
            <person name="Looney B.P."/>
            <person name="Miyauchi S."/>
            <person name="Morin E."/>
            <person name="Drula E."/>
            <person name="Courty P.E."/>
            <person name="Chicoki N."/>
            <person name="Fauchery L."/>
            <person name="Kohler A."/>
            <person name="Kuo A."/>
            <person name="Labutti K."/>
            <person name="Pangilinan J."/>
            <person name="Lipzen A."/>
            <person name="Riley R."/>
            <person name="Andreopoulos W."/>
            <person name="He G."/>
            <person name="Johnson J."/>
            <person name="Barry K.W."/>
            <person name="Grigoriev I.V."/>
            <person name="Nagy L."/>
            <person name="Hibbett D."/>
            <person name="Henrissat B."/>
            <person name="Matheny P.B."/>
            <person name="Labbe J."/>
            <person name="Martin F."/>
        </authorList>
    </citation>
    <scope>NUCLEOTIDE SEQUENCE</scope>
    <source>
        <strain evidence="1">HHB10654</strain>
    </source>
</reference>
<comment type="caution">
    <text evidence="1">The sequence shown here is derived from an EMBL/GenBank/DDBJ whole genome shotgun (WGS) entry which is preliminary data.</text>
</comment>
<organism evidence="1 2">
    <name type="scientific">Artomyces pyxidatus</name>
    <dbReference type="NCBI Taxonomy" id="48021"/>
    <lineage>
        <taxon>Eukaryota</taxon>
        <taxon>Fungi</taxon>
        <taxon>Dikarya</taxon>
        <taxon>Basidiomycota</taxon>
        <taxon>Agaricomycotina</taxon>
        <taxon>Agaricomycetes</taxon>
        <taxon>Russulales</taxon>
        <taxon>Auriscalpiaceae</taxon>
        <taxon>Artomyces</taxon>
    </lineage>
</organism>